<dbReference type="eggNOG" id="KOG0106">
    <property type="taxonomic scope" value="Eukaryota"/>
</dbReference>
<dbReference type="InterPro" id="IPR035979">
    <property type="entry name" value="RBD_domain_sf"/>
</dbReference>
<dbReference type="Gene3D" id="3.30.70.330">
    <property type="match status" value="2"/>
</dbReference>
<dbReference type="GO" id="GO:0006397">
    <property type="term" value="P:mRNA processing"/>
    <property type="evidence" value="ECO:0007669"/>
    <property type="project" value="UniProtKB-KW"/>
</dbReference>
<name>M3JCT9_CANMX</name>
<dbReference type="InterPro" id="IPR050374">
    <property type="entry name" value="RRT5_SRSF_SR"/>
</dbReference>
<dbReference type="Proteomes" id="UP000011777">
    <property type="component" value="Unassembled WGS sequence"/>
</dbReference>
<dbReference type="GO" id="GO:0005634">
    <property type="term" value="C:nucleus"/>
    <property type="evidence" value="ECO:0007669"/>
    <property type="project" value="UniProtKB-SubCell"/>
</dbReference>
<feature type="region of interest" description="Disordered" evidence="7">
    <location>
        <begin position="286"/>
        <end position="343"/>
    </location>
</feature>
<feature type="non-terminal residue" evidence="9">
    <location>
        <position position="1"/>
    </location>
</feature>
<dbReference type="OMA" id="AQFTKHF"/>
<protein>
    <recommendedName>
        <fullName evidence="8">RRM domain-containing protein</fullName>
    </recommendedName>
</protein>
<dbReference type="InterPro" id="IPR000504">
    <property type="entry name" value="RRM_dom"/>
</dbReference>
<evidence type="ECO:0000313" key="10">
    <source>
        <dbReference type="Proteomes" id="UP000011777"/>
    </source>
</evidence>
<dbReference type="PANTHER" id="PTHR23003">
    <property type="entry name" value="RNA RECOGNITION MOTIF RRM DOMAIN CONTAINING PROTEIN"/>
    <property type="match status" value="1"/>
</dbReference>
<evidence type="ECO:0000256" key="3">
    <source>
        <dbReference type="ARBA" id="ARBA00022737"/>
    </source>
</evidence>
<feature type="compositionally biased region" description="Basic and acidic residues" evidence="7">
    <location>
        <begin position="251"/>
        <end position="267"/>
    </location>
</feature>
<dbReference type="PANTHER" id="PTHR23003:SF62">
    <property type="entry name" value="SERINE_ARGININE (SR)-TYPE SHUTTLING MRNA BINDING PROTEIN NPL3"/>
    <property type="match status" value="1"/>
</dbReference>
<dbReference type="STRING" id="1245528.M3JCT9"/>
<keyword evidence="3" id="KW-0677">Repeat</keyword>
<dbReference type="GO" id="GO:0005737">
    <property type="term" value="C:cytoplasm"/>
    <property type="evidence" value="ECO:0007669"/>
    <property type="project" value="TreeGrafter"/>
</dbReference>
<dbReference type="SMART" id="SM00360">
    <property type="entry name" value="RRM"/>
    <property type="match status" value="2"/>
</dbReference>
<evidence type="ECO:0000256" key="6">
    <source>
        <dbReference type="PROSITE-ProRule" id="PRU00176"/>
    </source>
</evidence>
<dbReference type="Pfam" id="PF00076">
    <property type="entry name" value="RRM_1"/>
    <property type="match status" value="1"/>
</dbReference>
<evidence type="ECO:0000256" key="7">
    <source>
        <dbReference type="SAM" id="MobiDB-lite"/>
    </source>
</evidence>
<comment type="subcellular location">
    <subcellularLocation>
        <location evidence="1">Nucleus</location>
    </subcellularLocation>
</comment>
<keyword evidence="5" id="KW-0539">Nucleus</keyword>
<gene>
    <name evidence="9" type="ORF">G210_5011</name>
</gene>
<evidence type="ECO:0000256" key="4">
    <source>
        <dbReference type="ARBA" id="ARBA00022884"/>
    </source>
</evidence>
<feature type="domain" description="RRM" evidence="8">
    <location>
        <begin position="73"/>
        <end position="143"/>
    </location>
</feature>
<evidence type="ECO:0000256" key="5">
    <source>
        <dbReference type="ARBA" id="ARBA00023242"/>
    </source>
</evidence>
<dbReference type="GO" id="GO:0003729">
    <property type="term" value="F:mRNA binding"/>
    <property type="evidence" value="ECO:0007669"/>
    <property type="project" value="TreeGrafter"/>
</dbReference>
<dbReference type="SUPFAM" id="SSF54928">
    <property type="entry name" value="RNA-binding domain, RBD"/>
    <property type="match status" value="1"/>
</dbReference>
<dbReference type="HOGENOM" id="CLU_054994_0_0_1"/>
<dbReference type="OrthoDB" id="1099063at2759"/>
<comment type="caution">
    <text evidence="9">The sequence shown here is derived from an EMBL/GenBank/DDBJ whole genome shotgun (WGS) entry which is preliminary data.</text>
</comment>
<dbReference type="InterPro" id="IPR012677">
    <property type="entry name" value="Nucleotide-bd_a/b_plait_sf"/>
</dbReference>
<accession>M3JCT9</accession>
<evidence type="ECO:0000313" key="9">
    <source>
        <dbReference type="EMBL" id="EMG49993.1"/>
    </source>
</evidence>
<evidence type="ECO:0000256" key="2">
    <source>
        <dbReference type="ARBA" id="ARBA00022664"/>
    </source>
</evidence>
<organism evidence="9 10">
    <name type="scientific">Candida maltosa (strain Xu316)</name>
    <name type="common">Yeast</name>
    <dbReference type="NCBI Taxonomy" id="1245528"/>
    <lineage>
        <taxon>Eukaryota</taxon>
        <taxon>Fungi</taxon>
        <taxon>Dikarya</taxon>
        <taxon>Ascomycota</taxon>
        <taxon>Saccharomycotina</taxon>
        <taxon>Pichiomycetes</taxon>
        <taxon>Debaryomycetaceae</taxon>
        <taxon>Candida/Lodderomyces clade</taxon>
        <taxon>Candida</taxon>
    </lineage>
</organism>
<sequence length="343" mass="38692">LTRVPSIVVSDGSKNEPMLIENIFPKKTKNFFFQQRRIFSIFFSSYKKKQPHRLITKNLYKKLIMDGPVEASKQLFVRPLKYETTKEELEDHFSRAAPVTDVRLMEGYAFVSYENEENAKQAIELLSDADFMGEKLSLEFARERKEDTRGKYRLLITGLQEGTAWQDIKDFVRDKTDSQPNYVKVFTNYETGQTTCSLQFESQEELDKAIPLLDKAVFNEVTIGAEEDTSPWVPPPPRRGGFRGGRGGRGGFDRGFRGGRGGFDRGGFRGGRGGFDRGFRGGRGGFDRGGFRGGRGGFDRGGFRGGRGGFDRGGFRGGRGGYDRGNFNDRGGSYDRERSPTRF</sequence>
<feature type="region of interest" description="Disordered" evidence="7">
    <location>
        <begin position="227"/>
        <end position="269"/>
    </location>
</feature>
<keyword evidence="4 6" id="KW-0694">RNA-binding</keyword>
<evidence type="ECO:0000256" key="1">
    <source>
        <dbReference type="ARBA" id="ARBA00004123"/>
    </source>
</evidence>
<proteinExistence type="predicted"/>
<feature type="compositionally biased region" description="Basic and acidic residues" evidence="7">
    <location>
        <begin position="332"/>
        <end position="343"/>
    </location>
</feature>
<reference evidence="9 10" key="1">
    <citation type="submission" date="2013-02" db="EMBL/GenBank/DDBJ databases">
        <title>Genome sequence of Candida maltosa Xu316, a potential industrial strain for xylitol and ethanol production.</title>
        <authorList>
            <person name="Yu J."/>
            <person name="Wang Q."/>
            <person name="Geng X."/>
            <person name="Bao W."/>
            <person name="He P."/>
            <person name="Cai J."/>
        </authorList>
    </citation>
    <scope>NUCLEOTIDE SEQUENCE [LARGE SCALE GENOMIC DNA]</scope>
    <source>
        <strain evidence="10">Xu316</strain>
    </source>
</reference>
<dbReference type="AlphaFoldDB" id="M3JCT9"/>
<dbReference type="CDD" id="cd00590">
    <property type="entry name" value="RRM_SF"/>
    <property type="match status" value="1"/>
</dbReference>
<dbReference type="PROSITE" id="PS50102">
    <property type="entry name" value="RRM"/>
    <property type="match status" value="1"/>
</dbReference>
<keyword evidence="10" id="KW-1185">Reference proteome</keyword>
<dbReference type="EMBL" id="AOGT01000421">
    <property type="protein sequence ID" value="EMG49993.1"/>
    <property type="molecule type" value="Genomic_DNA"/>
</dbReference>
<keyword evidence="2" id="KW-0507">mRNA processing</keyword>
<evidence type="ECO:0000259" key="8">
    <source>
        <dbReference type="PROSITE" id="PS50102"/>
    </source>
</evidence>